<organism evidence="2 3">
    <name type="scientific">Alteribacter lacisalsi</name>
    <dbReference type="NCBI Taxonomy" id="2045244"/>
    <lineage>
        <taxon>Bacteria</taxon>
        <taxon>Bacillati</taxon>
        <taxon>Bacillota</taxon>
        <taxon>Bacilli</taxon>
        <taxon>Bacillales</taxon>
        <taxon>Bacillaceae</taxon>
        <taxon>Alteribacter</taxon>
    </lineage>
</organism>
<comment type="caution">
    <text evidence="2">The sequence shown here is derived from an EMBL/GenBank/DDBJ whole genome shotgun (WGS) entry which is preliminary data.</text>
</comment>
<keyword evidence="3" id="KW-1185">Reference proteome</keyword>
<sequence length="263" mass="29929">MSDTFRLLHSEELTKVSERTGREKDQLFYTYLTARRSRCSFAAQFDRNCRLTHSAGYLSGMPFQAFAFLFGDELETARPDELVKLLADHHGLTGTGTTMVQPHELPVAMNELEIVSPPRRQFHMRLTSPERLVREPAARRLTNGHRFYTEQFAEELDMIAFTKEQSARNPLYGIFRGGELAALGGFHVYDERLMEIGNIGTLPDYRSQGLARDVTSALALEALQYSHAVYLYVFADNSSAVALYESLGFETTGERFFTEFKIQ</sequence>
<dbReference type="GO" id="GO:0016747">
    <property type="term" value="F:acyltransferase activity, transferring groups other than amino-acyl groups"/>
    <property type="evidence" value="ECO:0007669"/>
    <property type="project" value="InterPro"/>
</dbReference>
<gene>
    <name evidence="2" type="ORF">CR205_10175</name>
</gene>
<dbReference type="PROSITE" id="PS51186">
    <property type="entry name" value="GNAT"/>
    <property type="match status" value="1"/>
</dbReference>
<dbReference type="Gene3D" id="3.40.630.30">
    <property type="match status" value="1"/>
</dbReference>
<dbReference type="EMBL" id="PDOF01000001">
    <property type="protein sequence ID" value="PYZ98911.1"/>
    <property type="molecule type" value="Genomic_DNA"/>
</dbReference>
<dbReference type="SUPFAM" id="SSF55729">
    <property type="entry name" value="Acyl-CoA N-acyltransferases (Nat)"/>
    <property type="match status" value="1"/>
</dbReference>
<dbReference type="CDD" id="cd04301">
    <property type="entry name" value="NAT_SF"/>
    <property type="match status" value="1"/>
</dbReference>
<name>A0A2W0HDG3_9BACI</name>
<dbReference type="InterPro" id="IPR000182">
    <property type="entry name" value="GNAT_dom"/>
</dbReference>
<reference evidence="2 3" key="1">
    <citation type="submission" date="2017-10" db="EMBL/GenBank/DDBJ databases">
        <title>Bacillus sp. nov., a halophilic bacterium isolated from a Yangshapao Lake.</title>
        <authorList>
            <person name="Wang H."/>
        </authorList>
    </citation>
    <scope>NUCLEOTIDE SEQUENCE [LARGE SCALE GENOMIC DNA]</scope>
    <source>
        <strain evidence="2 3">YSP-3</strain>
    </source>
</reference>
<evidence type="ECO:0000313" key="2">
    <source>
        <dbReference type="EMBL" id="PYZ98911.1"/>
    </source>
</evidence>
<accession>A0A2W0HDG3</accession>
<dbReference type="OrthoDB" id="2464351at2"/>
<evidence type="ECO:0000313" key="3">
    <source>
        <dbReference type="Proteomes" id="UP000248066"/>
    </source>
</evidence>
<protein>
    <recommendedName>
        <fullName evidence="1">N-acetyltransferase domain-containing protein</fullName>
    </recommendedName>
</protein>
<dbReference type="RefSeq" id="WP_110519192.1">
    <property type="nucleotide sequence ID" value="NZ_PDOF01000001.1"/>
</dbReference>
<proteinExistence type="predicted"/>
<dbReference type="AlphaFoldDB" id="A0A2W0HDG3"/>
<dbReference type="InterPro" id="IPR016181">
    <property type="entry name" value="Acyl_CoA_acyltransferase"/>
</dbReference>
<dbReference type="Pfam" id="PF00583">
    <property type="entry name" value="Acetyltransf_1"/>
    <property type="match status" value="1"/>
</dbReference>
<feature type="domain" description="N-acetyltransferase" evidence="1">
    <location>
        <begin position="131"/>
        <end position="263"/>
    </location>
</feature>
<evidence type="ECO:0000259" key="1">
    <source>
        <dbReference type="PROSITE" id="PS51186"/>
    </source>
</evidence>
<dbReference type="Proteomes" id="UP000248066">
    <property type="component" value="Unassembled WGS sequence"/>
</dbReference>